<dbReference type="AlphaFoldDB" id="A0A7S8D7H0"/>
<proteinExistence type="predicted"/>
<organism evidence="1 2">
    <name type="scientific">Fusarium culmorum</name>
    <dbReference type="NCBI Taxonomy" id="5516"/>
    <lineage>
        <taxon>Eukaryota</taxon>
        <taxon>Fungi</taxon>
        <taxon>Dikarya</taxon>
        <taxon>Ascomycota</taxon>
        <taxon>Pezizomycotina</taxon>
        <taxon>Sordariomycetes</taxon>
        <taxon>Hypocreomycetidae</taxon>
        <taxon>Hypocreales</taxon>
        <taxon>Nectriaceae</taxon>
        <taxon>Fusarium</taxon>
    </lineage>
</organism>
<protein>
    <submittedName>
        <fullName evidence="1">Uncharacterized protein</fullName>
    </submittedName>
</protein>
<accession>A0A7S8D7H0</accession>
<dbReference type="InterPro" id="IPR009057">
    <property type="entry name" value="Homeodomain-like_sf"/>
</dbReference>
<evidence type="ECO:0000313" key="2">
    <source>
        <dbReference type="Proteomes" id="UP000663297"/>
    </source>
</evidence>
<evidence type="ECO:0000313" key="1">
    <source>
        <dbReference type="EMBL" id="QPC63180.1"/>
    </source>
</evidence>
<sequence>MAPRLSDADHEMMKAMIQNGGPTKQIAQSIPCDPRTVRKAKARYRLFESTKAPPNRVGRYKKVTPYKQDVLLENLDQYPTTDRTQMVTFLHDEFEDDVAGQQSLMSPATGPSRRAAGLLHYPRALRLFLTDERNVNPELLSCPKKRTPFAELLCSHLPVDIEFVESLREVSFAAVSDGDDNDGLFG</sequence>
<name>A0A7S8D7H0_FUSCU</name>
<dbReference type="EMBL" id="CP064749">
    <property type="protein sequence ID" value="QPC63180.1"/>
    <property type="molecule type" value="Genomic_DNA"/>
</dbReference>
<dbReference type="Proteomes" id="UP000663297">
    <property type="component" value="Chromosome 3"/>
</dbReference>
<gene>
    <name evidence="1" type="ORF">HYE67_005411</name>
</gene>
<dbReference type="SUPFAM" id="SSF46689">
    <property type="entry name" value="Homeodomain-like"/>
    <property type="match status" value="1"/>
</dbReference>
<reference evidence="1" key="1">
    <citation type="submission" date="2020-11" db="EMBL/GenBank/DDBJ databases">
        <title>The chromosome-scale genome resource for two endophytic Fusarium species: F. culmorum and F. pseudograminearum.</title>
        <authorList>
            <person name="Yuan Z."/>
        </authorList>
    </citation>
    <scope>NUCLEOTIDE SEQUENCE</scope>
    <source>
        <strain evidence="1">Class2-1B</strain>
    </source>
</reference>